<dbReference type="Gene3D" id="3.40.50.300">
    <property type="entry name" value="P-loop containing nucleotide triphosphate hydrolases"/>
    <property type="match status" value="1"/>
</dbReference>
<dbReference type="SUPFAM" id="SSF48452">
    <property type="entry name" value="TPR-like"/>
    <property type="match status" value="2"/>
</dbReference>
<sequence>MSTTWRIRQFGSVAIEGPAFDAGRSTLFSTQRSAKILSLLALVRNGQMRREDLADALWPDDFYDATRLRLRKELSRLRQALGPAADALEGDSDTIGLKLSAFTTDLQLLRRSLELTQGDSSREVRLREAAEAADGPFLPGWEDPWVVAERHAAEGLKCQVLVALAQILLDKGSPEEALSTIGFVIENDPGQEAARLVAVRAHAALGTPASAVTEFQSMKRAMRKQNVGSPSVEAEALFTQVQEGSLKPFETPRLPTLTAPLDRFFGRLDEMVTIAKHLAPDGDGRLMSLVGPGGMGKTRLSREAALGLSGAYRGNVAFVSLAGSPSPESAAATLLAQLGWQGAATAEPAAVVAASLPPGPCLLVMDNLEHLMPQSAELVRQLLEACPSLRILATSRQSLRIAGERILALGPLGEEAGAMLADLARWERPELQNDPDLAELARRLDGIPLALRLAAPRLRLLGPRALLERLGDRFRLLQGGANDLPERHRSLRAAFDGSFEALGDRERRALIQMSPFRGGWTLSQVERVLPRDDALEAMEALVDASFVSVDDRGSTMRFTMLETVREYVTSREETGEARIAFVRAMASEISELLPDTLTPRRLSLLETLDAESDNLHLAVELGIQNDPDSVQKILSRLWIYDTTRGRHAELERLYRDFDLVCPLTELDAAAEFGKGMALAGLNRMRQATESFAKAAKDYQLSGDFANAALVEAMRLVTARHVLRTPFDDVLVQLQPLAAQAGEVPAVAGRFAMLEGDLLFFGGRLQEAASRIDEAIAIAEALGDEVGLVAAVHYRGFVSIELGEHAATKRSLVRIAPTVDRLSDPRRRGVQQELLGKAAIGLGFLPEALANFQQARAEWSRLRNAYQLADQDNSIARTLLALGRADEAKAAAHEAFRAWSSYDDFRGISTSLHTLAAIRLEQRDLIGAGKALSSARGLAKEQGIEFSHLESAYLDGLTRRVDSTPGTTDDLGALFDS</sequence>
<dbReference type="SUPFAM" id="SSF46894">
    <property type="entry name" value="C-terminal effector domain of the bipartite response regulators"/>
    <property type="match status" value="1"/>
</dbReference>
<dbReference type="InterPro" id="IPR036388">
    <property type="entry name" value="WH-like_DNA-bd_sf"/>
</dbReference>
<dbReference type="GO" id="GO:0006355">
    <property type="term" value="P:regulation of DNA-templated transcription"/>
    <property type="evidence" value="ECO:0007669"/>
    <property type="project" value="InterPro"/>
</dbReference>
<dbReference type="InterPro" id="IPR011990">
    <property type="entry name" value="TPR-like_helical_dom_sf"/>
</dbReference>
<dbReference type="InterPro" id="IPR005158">
    <property type="entry name" value="BTAD"/>
</dbReference>
<proteinExistence type="predicted"/>
<dbReference type="STRING" id="661478.OP10G_2423"/>
<dbReference type="Gene3D" id="1.25.40.10">
    <property type="entry name" value="Tetratricopeptide repeat domain"/>
    <property type="match status" value="2"/>
</dbReference>
<dbReference type="GO" id="GO:0003677">
    <property type="term" value="F:DNA binding"/>
    <property type="evidence" value="ECO:0007669"/>
    <property type="project" value="InterPro"/>
</dbReference>
<dbReference type="InterPro" id="IPR016032">
    <property type="entry name" value="Sig_transdc_resp-reg_C-effctor"/>
</dbReference>
<keyword evidence="3" id="KW-1185">Reference proteome</keyword>
<evidence type="ECO:0000313" key="3">
    <source>
        <dbReference type="Proteomes" id="UP000027982"/>
    </source>
</evidence>
<dbReference type="OrthoDB" id="3194665at2"/>
<dbReference type="EMBL" id="CP007139">
    <property type="protein sequence ID" value="AIE85791.1"/>
    <property type="molecule type" value="Genomic_DNA"/>
</dbReference>
<dbReference type="AlphaFoldDB" id="A0A068NQR9"/>
<dbReference type="RefSeq" id="WP_025225649.1">
    <property type="nucleotide sequence ID" value="NZ_CP007139.1"/>
</dbReference>
<dbReference type="eggNOG" id="COG3903">
    <property type="taxonomic scope" value="Bacteria"/>
</dbReference>
<reference evidence="2 3" key="1">
    <citation type="journal article" date="2014" name="PLoS ONE">
        <title>The first complete genome sequence of the class fimbriimonadia in the phylum armatimonadetes.</title>
        <authorList>
            <person name="Hu Z.Y."/>
            <person name="Wang Y.Z."/>
            <person name="Im W.T."/>
            <person name="Wang S.Y."/>
            <person name="Zhao G.P."/>
            <person name="Zheng H.J."/>
            <person name="Quan Z.X."/>
        </authorList>
    </citation>
    <scope>NUCLEOTIDE SEQUENCE [LARGE SCALE GENOMIC DNA]</scope>
    <source>
        <strain evidence="2">Gsoil 348</strain>
    </source>
</reference>
<name>A0A068NQR9_FIMGI</name>
<evidence type="ECO:0000259" key="1">
    <source>
        <dbReference type="SMART" id="SM01043"/>
    </source>
</evidence>
<dbReference type="SMART" id="SM01043">
    <property type="entry name" value="BTAD"/>
    <property type="match status" value="1"/>
</dbReference>
<dbReference type="eggNOG" id="COG3629">
    <property type="taxonomic scope" value="Bacteria"/>
</dbReference>
<dbReference type="PANTHER" id="PTHR47691">
    <property type="entry name" value="REGULATOR-RELATED"/>
    <property type="match status" value="1"/>
</dbReference>
<dbReference type="KEGG" id="fgi:OP10G_2423"/>
<accession>A0A068NQR9</accession>
<organism evidence="2 3">
    <name type="scientific">Fimbriimonas ginsengisoli Gsoil 348</name>
    <dbReference type="NCBI Taxonomy" id="661478"/>
    <lineage>
        <taxon>Bacteria</taxon>
        <taxon>Bacillati</taxon>
        <taxon>Armatimonadota</taxon>
        <taxon>Fimbriimonadia</taxon>
        <taxon>Fimbriimonadales</taxon>
        <taxon>Fimbriimonadaceae</taxon>
        <taxon>Fimbriimonas</taxon>
    </lineage>
</organism>
<evidence type="ECO:0000313" key="2">
    <source>
        <dbReference type="EMBL" id="AIE85791.1"/>
    </source>
</evidence>
<protein>
    <submittedName>
        <fullName evidence="2">Transcriptional activator</fullName>
    </submittedName>
</protein>
<dbReference type="PANTHER" id="PTHR47691:SF3">
    <property type="entry name" value="HTH-TYPE TRANSCRIPTIONAL REGULATOR RV0890C-RELATED"/>
    <property type="match status" value="1"/>
</dbReference>
<dbReference type="Gene3D" id="1.10.10.10">
    <property type="entry name" value="Winged helix-like DNA-binding domain superfamily/Winged helix DNA-binding domain"/>
    <property type="match status" value="1"/>
</dbReference>
<feature type="domain" description="Bacterial transcriptional activator" evidence="1">
    <location>
        <begin position="104"/>
        <end position="242"/>
    </location>
</feature>
<dbReference type="Pfam" id="PF03704">
    <property type="entry name" value="BTAD"/>
    <property type="match status" value="1"/>
</dbReference>
<dbReference type="SUPFAM" id="SSF52540">
    <property type="entry name" value="P-loop containing nucleoside triphosphate hydrolases"/>
    <property type="match status" value="1"/>
</dbReference>
<gene>
    <name evidence="2" type="ORF">OP10G_2423</name>
</gene>
<dbReference type="HOGENOM" id="CLU_297512_0_0_0"/>
<dbReference type="Proteomes" id="UP000027982">
    <property type="component" value="Chromosome"/>
</dbReference>
<dbReference type="InterPro" id="IPR027417">
    <property type="entry name" value="P-loop_NTPase"/>
</dbReference>